<dbReference type="STRING" id="50429.A0A2B4S4A3"/>
<dbReference type="InterPro" id="IPR001254">
    <property type="entry name" value="Trypsin_dom"/>
</dbReference>
<keyword evidence="3" id="KW-0378">Hydrolase</keyword>
<evidence type="ECO:0000313" key="9">
    <source>
        <dbReference type="EMBL" id="PFX24731.1"/>
    </source>
</evidence>
<gene>
    <name evidence="9" type="primary">Trypsin</name>
    <name evidence="9" type="ORF">AWC38_SpisGene10668</name>
</gene>
<keyword evidence="5 6" id="KW-1015">Disulfide bond</keyword>
<evidence type="ECO:0000259" key="8">
    <source>
        <dbReference type="PROSITE" id="PS51670"/>
    </source>
</evidence>
<feature type="domain" description="ShKT" evidence="8">
    <location>
        <begin position="42"/>
        <end position="76"/>
    </location>
</feature>
<dbReference type="PROSITE" id="PS50240">
    <property type="entry name" value="TRYPSIN_DOM"/>
    <property type="match status" value="1"/>
</dbReference>
<dbReference type="Pfam" id="PF01549">
    <property type="entry name" value="ShK"/>
    <property type="match status" value="1"/>
</dbReference>
<dbReference type="SMART" id="SM00254">
    <property type="entry name" value="ShKT"/>
    <property type="match status" value="1"/>
</dbReference>
<keyword evidence="4" id="KW-0720">Serine protease</keyword>
<evidence type="ECO:0000256" key="3">
    <source>
        <dbReference type="ARBA" id="ARBA00022801"/>
    </source>
</evidence>
<sequence>MQYKVPSYSKIASLCNISCIREFFFVFFDVAFLASIGQAQGCEDKRRECLGWARRAYCSTYKEYMKKNCQKSCRICGGGNGGGGGGSSGNGSVLTIAAAQQTEQDFEVERIISHHGYKRPYGMAHDNAMLKLRRPAQINRNVNLACLLGSSGEAQDMGHFPQVVHLKTGSCKLMCQLSHSLSANKVTARAGLRRGGKDSCQGDSGGPLVCEISGKYYLERVVSWGHGCAAREKYGVYARIRYLRQWIDGIMRRY</sequence>
<dbReference type="PROSITE" id="PS51670">
    <property type="entry name" value="SHKT"/>
    <property type="match status" value="1"/>
</dbReference>
<organism evidence="9 10">
    <name type="scientific">Stylophora pistillata</name>
    <name type="common">Smooth cauliflower coral</name>
    <dbReference type="NCBI Taxonomy" id="50429"/>
    <lineage>
        <taxon>Eukaryota</taxon>
        <taxon>Metazoa</taxon>
        <taxon>Cnidaria</taxon>
        <taxon>Anthozoa</taxon>
        <taxon>Hexacorallia</taxon>
        <taxon>Scleractinia</taxon>
        <taxon>Astrocoeniina</taxon>
        <taxon>Pocilloporidae</taxon>
        <taxon>Stylophora</taxon>
    </lineage>
</organism>
<evidence type="ECO:0000256" key="5">
    <source>
        <dbReference type="ARBA" id="ARBA00023157"/>
    </source>
</evidence>
<evidence type="ECO:0000256" key="1">
    <source>
        <dbReference type="ARBA" id="ARBA00022656"/>
    </source>
</evidence>
<proteinExistence type="predicted"/>
<dbReference type="InterPro" id="IPR003582">
    <property type="entry name" value="ShKT_dom"/>
</dbReference>
<dbReference type="PROSITE" id="PS00135">
    <property type="entry name" value="TRYPSIN_SER"/>
    <property type="match status" value="1"/>
</dbReference>
<dbReference type="SMART" id="SM00020">
    <property type="entry name" value="Tryp_SPc"/>
    <property type="match status" value="1"/>
</dbReference>
<dbReference type="CDD" id="cd00190">
    <property type="entry name" value="Tryp_SPc"/>
    <property type="match status" value="1"/>
</dbReference>
<feature type="disulfide bond" evidence="6">
    <location>
        <begin position="42"/>
        <end position="76"/>
    </location>
</feature>
<dbReference type="Gene3D" id="2.40.10.10">
    <property type="entry name" value="Trypsin-like serine proteases"/>
    <property type="match status" value="2"/>
</dbReference>
<accession>A0A2B4S4A3</accession>
<comment type="caution">
    <text evidence="9">The sequence shown here is derived from an EMBL/GenBank/DDBJ whole genome shotgun (WGS) entry which is preliminary data.</text>
</comment>
<dbReference type="InterPro" id="IPR009003">
    <property type="entry name" value="Peptidase_S1_PA"/>
</dbReference>
<dbReference type="Pfam" id="PF00089">
    <property type="entry name" value="Trypsin"/>
    <property type="match status" value="1"/>
</dbReference>
<dbReference type="GO" id="GO:0004252">
    <property type="term" value="F:serine-type endopeptidase activity"/>
    <property type="evidence" value="ECO:0007669"/>
    <property type="project" value="InterPro"/>
</dbReference>
<keyword evidence="10" id="KW-1185">Reference proteome</keyword>
<dbReference type="PRINTS" id="PR00722">
    <property type="entry name" value="CHYMOTRYPSIN"/>
</dbReference>
<comment type="caution">
    <text evidence="6">Lacks conserved residue(s) required for the propagation of feature annotation.</text>
</comment>
<dbReference type="InterPro" id="IPR033116">
    <property type="entry name" value="TRYPSIN_SER"/>
</dbReference>
<dbReference type="SUPFAM" id="SSF50494">
    <property type="entry name" value="Trypsin-like serine proteases"/>
    <property type="match status" value="1"/>
</dbReference>
<dbReference type="SMR" id="A0A2B4S4A3"/>
<feature type="domain" description="Peptidase S1" evidence="7">
    <location>
        <begin position="56"/>
        <end position="252"/>
    </location>
</feature>
<dbReference type="Proteomes" id="UP000225706">
    <property type="component" value="Unassembled WGS sequence"/>
</dbReference>
<dbReference type="GO" id="GO:0006508">
    <property type="term" value="P:proteolysis"/>
    <property type="evidence" value="ECO:0007669"/>
    <property type="project" value="UniProtKB-KW"/>
</dbReference>
<evidence type="ECO:0000256" key="4">
    <source>
        <dbReference type="ARBA" id="ARBA00022825"/>
    </source>
</evidence>
<evidence type="ECO:0000259" key="7">
    <source>
        <dbReference type="PROSITE" id="PS50240"/>
    </source>
</evidence>
<dbReference type="EMBL" id="LSMT01000168">
    <property type="protein sequence ID" value="PFX24731.1"/>
    <property type="molecule type" value="Genomic_DNA"/>
</dbReference>
<reference evidence="10" key="1">
    <citation type="journal article" date="2017" name="bioRxiv">
        <title>Comparative analysis of the genomes of Stylophora pistillata and Acropora digitifera provides evidence for extensive differences between species of corals.</title>
        <authorList>
            <person name="Voolstra C.R."/>
            <person name="Li Y."/>
            <person name="Liew Y.J."/>
            <person name="Baumgarten S."/>
            <person name="Zoccola D."/>
            <person name="Flot J.-F."/>
            <person name="Tambutte S."/>
            <person name="Allemand D."/>
            <person name="Aranda M."/>
        </authorList>
    </citation>
    <scope>NUCLEOTIDE SEQUENCE [LARGE SCALE GENOMIC DNA]</scope>
</reference>
<dbReference type="InterPro" id="IPR050127">
    <property type="entry name" value="Serine_Proteases_S1"/>
</dbReference>
<evidence type="ECO:0000256" key="6">
    <source>
        <dbReference type="PROSITE-ProRule" id="PRU01005"/>
    </source>
</evidence>
<dbReference type="AlphaFoldDB" id="A0A2B4S4A3"/>
<keyword evidence="2" id="KW-0645">Protease</keyword>
<dbReference type="PANTHER" id="PTHR24264:SF54">
    <property type="entry name" value="PEPTIDASE S1 DOMAIN-CONTAINING PROTEIN"/>
    <property type="match status" value="1"/>
</dbReference>
<evidence type="ECO:0000256" key="2">
    <source>
        <dbReference type="ARBA" id="ARBA00022670"/>
    </source>
</evidence>
<dbReference type="GO" id="GO:0005615">
    <property type="term" value="C:extracellular space"/>
    <property type="evidence" value="ECO:0007669"/>
    <property type="project" value="TreeGrafter"/>
</dbReference>
<dbReference type="InterPro" id="IPR043504">
    <property type="entry name" value="Peptidase_S1_PA_chymotrypsin"/>
</dbReference>
<dbReference type="GO" id="GO:0090729">
    <property type="term" value="F:toxin activity"/>
    <property type="evidence" value="ECO:0007669"/>
    <property type="project" value="UniProtKB-KW"/>
</dbReference>
<dbReference type="OrthoDB" id="10059102at2759"/>
<dbReference type="Gene3D" id="1.10.10.1940">
    <property type="match status" value="1"/>
</dbReference>
<protein>
    <submittedName>
        <fullName evidence="9">Trypsin</fullName>
    </submittedName>
</protein>
<dbReference type="InterPro" id="IPR001314">
    <property type="entry name" value="Peptidase_S1A"/>
</dbReference>
<dbReference type="PANTHER" id="PTHR24264">
    <property type="entry name" value="TRYPSIN-RELATED"/>
    <property type="match status" value="1"/>
</dbReference>
<name>A0A2B4S4A3_STYPI</name>
<keyword evidence="1" id="KW-0800">Toxin</keyword>
<evidence type="ECO:0000313" key="10">
    <source>
        <dbReference type="Proteomes" id="UP000225706"/>
    </source>
</evidence>